<name>A0ACC1S828_9HYPO</name>
<sequence>MKRDTEEACDMEQPSTSSRGNDSSVDAAEAISTKPEIAESALTSLEEPKYLLVDDNKVYQKFIGKYFDRLELKYQTAWNGQEAVDIYQANPERCRLILLDISMPVMDGMRAASIIRQYEKEKGLSPAIIVGLLATSLEEERRRMVDEFGIDTTLEKPFSFYALKDLINTWPV</sequence>
<protein>
    <submittedName>
        <fullName evidence="1">Uncharacterized protein</fullName>
    </submittedName>
</protein>
<accession>A0ACC1S828</accession>
<proteinExistence type="predicted"/>
<dbReference type="EMBL" id="JANRMS010000818">
    <property type="protein sequence ID" value="KAJ3534009.1"/>
    <property type="molecule type" value="Genomic_DNA"/>
</dbReference>
<reference evidence="1" key="1">
    <citation type="submission" date="2022-08" db="EMBL/GenBank/DDBJ databases">
        <title>Genome Sequence of Fusarium decemcellulare.</title>
        <authorList>
            <person name="Buettner E."/>
        </authorList>
    </citation>
    <scope>NUCLEOTIDE SEQUENCE</scope>
    <source>
        <strain evidence="1">Babe19</strain>
    </source>
</reference>
<gene>
    <name evidence="1" type="ORF">NM208_g7727</name>
</gene>
<evidence type="ECO:0000313" key="2">
    <source>
        <dbReference type="Proteomes" id="UP001148629"/>
    </source>
</evidence>
<keyword evidence="2" id="KW-1185">Reference proteome</keyword>
<dbReference type="Proteomes" id="UP001148629">
    <property type="component" value="Unassembled WGS sequence"/>
</dbReference>
<evidence type="ECO:0000313" key="1">
    <source>
        <dbReference type="EMBL" id="KAJ3534009.1"/>
    </source>
</evidence>
<comment type="caution">
    <text evidence="1">The sequence shown here is derived from an EMBL/GenBank/DDBJ whole genome shotgun (WGS) entry which is preliminary data.</text>
</comment>
<organism evidence="1 2">
    <name type="scientific">Fusarium decemcellulare</name>
    <dbReference type="NCBI Taxonomy" id="57161"/>
    <lineage>
        <taxon>Eukaryota</taxon>
        <taxon>Fungi</taxon>
        <taxon>Dikarya</taxon>
        <taxon>Ascomycota</taxon>
        <taxon>Pezizomycotina</taxon>
        <taxon>Sordariomycetes</taxon>
        <taxon>Hypocreomycetidae</taxon>
        <taxon>Hypocreales</taxon>
        <taxon>Nectriaceae</taxon>
        <taxon>Fusarium</taxon>
        <taxon>Fusarium decemcellulare species complex</taxon>
    </lineage>
</organism>